<sequence length="71" mass="8067">MYNTILYLLSKLFGKSSAKTIHARRESFIDDPSPQENTNNGPSHNGNLIVSRNKSRTGRVHPTYDEEPHVE</sequence>
<reference evidence="2" key="1">
    <citation type="journal article" date="2020" name="Nature">
        <title>Giant virus diversity and host interactions through global metagenomics.</title>
        <authorList>
            <person name="Schulz F."/>
            <person name="Roux S."/>
            <person name="Paez-Espino D."/>
            <person name="Jungbluth S."/>
            <person name="Walsh D.A."/>
            <person name="Denef V.J."/>
            <person name="McMahon K.D."/>
            <person name="Konstantinidis K.T."/>
            <person name="Eloe-Fadrosh E.A."/>
            <person name="Kyrpides N.C."/>
            <person name="Woyke T."/>
        </authorList>
    </citation>
    <scope>NUCLEOTIDE SEQUENCE</scope>
    <source>
        <strain evidence="2">GVMAG-S-3300012000-57</strain>
    </source>
</reference>
<feature type="region of interest" description="Disordered" evidence="1">
    <location>
        <begin position="25"/>
        <end position="71"/>
    </location>
</feature>
<feature type="compositionally biased region" description="Polar residues" evidence="1">
    <location>
        <begin position="34"/>
        <end position="52"/>
    </location>
</feature>
<evidence type="ECO:0000256" key="1">
    <source>
        <dbReference type="SAM" id="MobiDB-lite"/>
    </source>
</evidence>
<protein>
    <submittedName>
        <fullName evidence="2">Uncharacterized protein</fullName>
    </submittedName>
</protein>
<organism evidence="2">
    <name type="scientific">viral metagenome</name>
    <dbReference type="NCBI Taxonomy" id="1070528"/>
    <lineage>
        <taxon>unclassified sequences</taxon>
        <taxon>metagenomes</taxon>
        <taxon>organismal metagenomes</taxon>
    </lineage>
</organism>
<name>A0A6C0KIN7_9ZZZZ</name>
<feature type="compositionally biased region" description="Basic and acidic residues" evidence="1">
    <location>
        <begin position="62"/>
        <end position="71"/>
    </location>
</feature>
<dbReference type="EMBL" id="MN740898">
    <property type="protein sequence ID" value="QHU17031.1"/>
    <property type="molecule type" value="Genomic_DNA"/>
</dbReference>
<dbReference type="AlphaFoldDB" id="A0A6C0KIN7"/>
<accession>A0A6C0KIN7</accession>
<proteinExistence type="predicted"/>
<evidence type="ECO:0000313" key="2">
    <source>
        <dbReference type="EMBL" id="QHU17031.1"/>
    </source>
</evidence>